<dbReference type="EMBL" id="CAEZXW010000092">
    <property type="protein sequence ID" value="CAB4711457.1"/>
    <property type="molecule type" value="Genomic_DNA"/>
</dbReference>
<reference evidence="1" key="1">
    <citation type="submission" date="2020-05" db="EMBL/GenBank/DDBJ databases">
        <authorList>
            <person name="Chiriac C."/>
            <person name="Salcher M."/>
            <person name="Ghai R."/>
            <person name="Kavagutti S V."/>
        </authorList>
    </citation>
    <scope>NUCLEOTIDE SEQUENCE</scope>
</reference>
<organism evidence="1">
    <name type="scientific">freshwater metagenome</name>
    <dbReference type="NCBI Taxonomy" id="449393"/>
    <lineage>
        <taxon>unclassified sequences</taxon>
        <taxon>metagenomes</taxon>
        <taxon>ecological metagenomes</taxon>
    </lineage>
</organism>
<proteinExistence type="predicted"/>
<name>A0A6J6QJD4_9ZZZZ</name>
<sequence>MPVGGVGTVGGAFGTNGVVVLAFGPPPAALTARRVKVYSTPFVSPFTVTGEDALVAVCPPDEVAM</sequence>
<protein>
    <submittedName>
        <fullName evidence="1">Unannotated protein</fullName>
    </submittedName>
</protein>
<gene>
    <name evidence="1" type="ORF">UFOPK2593_01194</name>
</gene>
<evidence type="ECO:0000313" key="1">
    <source>
        <dbReference type="EMBL" id="CAB4711457.1"/>
    </source>
</evidence>
<dbReference type="AlphaFoldDB" id="A0A6J6QJD4"/>
<accession>A0A6J6QJD4</accession>